<sequence length="355" mass="41399">MMPKIFKKRSKKIGLPPGTLVHIGEKKTEKVEISFINYDEAQYQEREIIKINKCFPFKDKPAVTWININGIHDVEIMGKIGEYVGLHPLLLEDIMNTDQRPKIEDFGDYIFIILKMLYYNEKKKEIEIEQVSLILGLNFVISFQEREGDVFNSIRERIRRGKGKIRKSGADYLAYTLIDAIVDSYFLILERTGEKIEKMEEKLVSNPTPITLQGIHNLKRDLIFLRKSVWPLREVISGLERTESSLIEESTGIYLRDVYNHSIQVIDTIETFRDMISGMLDIYLSSISNKMNEVMKVLTIIATIFIPLTFIAGIYGMNFVYIPELQLRWGYFAALFIMAVIGIIMLIYFRRKKWL</sequence>
<dbReference type="InterPro" id="IPR004488">
    <property type="entry name" value="Mg/Co-transport_prot_CorA"/>
</dbReference>
<evidence type="ECO:0000256" key="7">
    <source>
        <dbReference type="ARBA" id="ARBA00023136"/>
    </source>
</evidence>
<keyword evidence="3" id="KW-0813">Transport</keyword>
<comment type="subcellular location">
    <subcellularLocation>
        <location evidence="1">Cell membrane</location>
        <topology evidence="1">Multi-pass membrane protein</topology>
    </subcellularLocation>
</comment>
<dbReference type="Pfam" id="PF01544">
    <property type="entry name" value="CorA"/>
    <property type="match status" value="1"/>
</dbReference>
<dbReference type="FunFam" id="1.20.58.340:FF:000012">
    <property type="entry name" value="Magnesium transport protein CorA"/>
    <property type="match status" value="1"/>
</dbReference>
<comment type="caution">
    <text evidence="9">The sequence shown here is derived from an EMBL/GenBank/DDBJ whole genome shotgun (WGS) entry which is preliminary data.</text>
</comment>
<evidence type="ECO:0008006" key="10">
    <source>
        <dbReference type="Google" id="ProtNLM"/>
    </source>
</evidence>
<dbReference type="NCBIfam" id="TIGR00383">
    <property type="entry name" value="corA"/>
    <property type="match status" value="1"/>
</dbReference>
<evidence type="ECO:0000256" key="1">
    <source>
        <dbReference type="ARBA" id="ARBA00004651"/>
    </source>
</evidence>
<dbReference type="CDD" id="cd12828">
    <property type="entry name" value="TmCorA-like_1"/>
    <property type="match status" value="1"/>
</dbReference>
<comment type="similarity">
    <text evidence="2">Belongs to the CorA metal ion transporter (MIT) (TC 1.A.35) family.</text>
</comment>
<dbReference type="EMBL" id="BARW01000852">
    <property type="protein sequence ID" value="GAI70300.1"/>
    <property type="molecule type" value="Genomic_DNA"/>
</dbReference>
<dbReference type="GO" id="GO:0015087">
    <property type="term" value="F:cobalt ion transmembrane transporter activity"/>
    <property type="evidence" value="ECO:0007669"/>
    <property type="project" value="InterPro"/>
</dbReference>
<dbReference type="Gene3D" id="1.20.58.340">
    <property type="entry name" value="Magnesium transport protein CorA, transmembrane region"/>
    <property type="match status" value="2"/>
</dbReference>
<dbReference type="InterPro" id="IPR002523">
    <property type="entry name" value="MgTranspt_CorA/ZnTranspt_ZntB"/>
</dbReference>
<protein>
    <recommendedName>
        <fullName evidence="10">Magnesium transport protein CorA</fullName>
    </recommendedName>
</protein>
<evidence type="ECO:0000256" key="6">
    <source>
        <dbReference type="ARBA" id="ARBA00022989"/>
    </source>
</evidence>
<gene>
    <name evidence="9" type="ORF">S12H4_03139</name>
</gene>
<dbReference type="Gene3D" id="3.30.460.20">
    <property type="entry name" value="CorA soluble domain-like"/>
    <property type="match status" value="1"/>
</dbReference>
<organism evidence="9">
    <name type="scientific">marine sediment metagenome</name>
    <dbReference type="NCBI Taxonomy" id="412755"/>
    <lineage>
        <taxon>unclassified sequences</taxon>
        <taxon>metagenomes</taxon>
        <taxon>ecological metagenomes</taxon>
    </lineage>
</organism>
<accession>X1S4D2</accession>
<evidence type="ECO:0000256" key="8">
    <source>
        <dbReference type="SAM" id="Phobius"/>
    </source>
</evidence>
<evidence type="ECO:0000313" key="9">
    <source>
        <dbReference type="EMBL" id="GAI70300.1"/>
    </source>
</evidence>
<dbReference type="SUPFAM" id="SSF143865">
    <property type="entry name" value="CorA soluble domain-like"/>
    <property type="match status" value="1"/>
</dbReference>
<dbReference type="GO" id="GO:0015095">
    <property type="term" value="F:magnesium ion transmembrane transporter activity"/>
    <property type="evidence" value="ECO:0007669"/>
    <property type="project" value="InterPro"/>
</dbReference>
<dbReference type="GO" id="GO:0050897">
    <property type="term" value="F:cobalt ion binding"/>
    <property type="evidence" value="ECO:0007669"/>
    <property type="project" value="TreeGrafter"/>
</dbReference>
<dbReference type="InterPro" id="IPR045861">
    <property type="entry name" value="CorA_cytoplasmic_dom"/>
</dbReference>
<dbReference type="InterPro" id="IPR045863">
    <property type="entry name" value="CorA_TM1_TM2"/>
</dbReference>
<dbReference type="FunFam" id="3.30.460.20:FF:000008">
    <property type="entry name" value="Cobalt/magnesium transport protein CorA"/>
    <property type="match status" value="1"/>
</dbReference>
<dbReference type="GO" id="GO:0000287">
    <property type="term" value="F:magnesium ion binding"/>
    <property type="evidence" value="ECO:0007669"/>
    <property type="project" value="TreeGrafter"/>
</dbReference>
<evidence type="ECO:0000256" key="2">
    <source>
        <dbReference type="ARBA" id="ARBA00009765"/>
    </source>
</evidence>
<dbReference type="GO" id="GO:0005886">
    <property type="term" value="C:plasma membrane"/>
    <property type="evidence" value="ECO:0007669"/>
    <property type="project" value="UniProtKB-SubCell"/>
</dbReference>
<evidence type="ECO:0000256" key="5">
    <source>
        <dbReference type="ARBA" id="ARBA00022692"/>
    </source>
</evidence>
<evidence type="ECO:0000256" key="4">
    <source>
        <dbReference type="ARBA" id="ARBA00022475"/>
    </source>
</evidence>
<keyword evidence="7 8" id="KW-0472">Membrane</keyword>
<evidence type="ECO:0000256" key="3">
    <source>
        <dbReference type="ARBA" id="ARBA00022448"/>
    </source>
</evidence>
<dbReference type="SUPFAM" id="SSF144083">
    <property type="entry name" value="Magnesium transport protein CorA, transmembrane region"/>
    <property type="match status" value="1"/>
</dbReference>
<name>X1S4D2_9ZZZZ</name>
<keyword evidence="6 8" id="KW-1133">Transmembrane helix</keyword>
<proteinExistence type="inferred from homology"/>
<keyword evidence="5 8" id="KW-0812">Transmembrane</keyword>
<feature type="transmembrane region" description="Helical" evidence="8">
    <location>
        <begin position="329"/>
        <end position="349"/>
    </location>
</feature>
<dbReference type="AlphaFoldDB" id="X1S4D2"/>
<feature type="transmembrane region" description="Helical" evidence="8">
    <location>
        <begin position="297"/>
        <end position="317"/>
    </location>
</feature>
<dbReference type="PANTHER" id="PTHR46494:SF1">
    <property type="entry name" value="CORA FAMILY METAL ION TRANSPORTER (EUROFUNG)"/>
    <property type="match status" value="1"/>
</dbReference>
<keyword evidence="4" id="KW-1003">Cell membrane</keyword>
<reference evidence="9" key="1">
    <citation type="journal article" date="2014" name="Front. Microbiol.">
        <title>High frequency of phylogenetically diverse reductive dehalogenase-homologous genes in deep subseafloor sedimentary metagenomes.</title>
        <authorList>
            <person name="Kawai M."/>
            <person name="Futagami T."/>
            <person name="Toyoda A."/>
            <person name="Takaki Y."/>
            <person name="Nishi S."/>
            <person name="Hori S."/>
            <person name="Arai W."/>
            <person name="Tsubouchi T."/>
            <person name="Morono Y."/>
            <person name="Uchiyama I."/>
            <person name="Ito T."/>
            <person name="Fujiyama A."/>
            <person name="Inagaki F."/>
            <person name="Takami H."/>
        </authorList>
    </citation>
    <scope>NUCLEOTIDE SEQUENCE</scope>
    <source>
        <strain evidence="9">Expedition CK06-06</strain>
    </source>
</reference>
<dbReference type="PANTHER" id="PTHR46494">
    <property type="entry name" value="CORA FAMILY METAL ION TRANSPORTER (EUROFUNG)"/>
    <property type="match status" value="1"/>
</dbReference>